<dbReference type="AlphaFoldDB" id="A0A2N9EE95"/>
<protein>
    <submittedName>
        <fullName evidence="1">Uncharacterized protein</fullName>
    </submittedName>
</protein>
<proteinExistence type="predicted"/>
<organism evidence="1">
    <name type="scientific">Fagus sylvatica</name>
    <name type="common">Beechnut</name>
    <dbReference type="NCBI Taxonomy" id="28930"/>
    <lineage>
        <taxon>Eukaryota</taxon>
        <taxon>Viridiplantae</taxon>
        <taxon>Streptophyta</taxon>
        <taxon>Embryophyta</taxon>
        <taxon>Tracheophyta</taxon>
        <taxon>Spermatophyta</taxon>
        <taxon>Magnoliopsida</taxon>
        <taxon>eudicotyledons</taxon>
        <taxon>Gunneridae</taxon>
        <taxon>Pentapetalae</taxon>
        <taxon>rosids</taxon>
        <taxon>fabids</taxon>
        <taxon>Fagales</taxon>
        <taxon>Fagaceae</taxon>
        <taxon>Fagus</taxon>
    </lineage>
</organism>
<dbReference type="EMBL" id="OIVN01000265">
    <property type="protein sequence ID" value="SPC77307.1"/>
    <property type="molecule type" value="Genomic_DNA"/>
</dbReference>
<evidence type="ECO:0000313" key="1">
    <source>
        <dbReference type="EMBL" id="SPC77307.1"/>
    </source>
</evidence>
<reference evidence="1" key="1">
    <citation type="submission" date="2018-02" db="EMBL/GenBank/DDBJ databases">
        <authorList>
            <person name="Cohen D.B."/>
            <person name="Kent A.D."/>
        </authorList>
    </citation>
    <scope>NUCLEOTIDE SEQUENCE</scope>
</reference>
<accession>A0A2N9EE95</accession>
<name>A0A2N9EE95_FAGSY</name>
<gene>
    <name evidence="1" type="ORF">FSB_LOCUS5189</name>
</gene>
<sequence length="308" mass="34282">MVVAAPRLHGTKSDLVLDEEIKLNSMFLGMAATSVHVAFKLPFCLWLRLFLFGESAAAHPFICRAKGCLQTGPLICCESQFDRKVWSGDACFGSEVCHSSTRSKISAVTSSPSYSSVMLSIDLRAQFLPRLRQQQTKIKRIVDEVTAASVDDIYTAYFDDEVAADAACDITADFVDEVEYAQSESPKDSDSTKIALEEEYFRNFSCTSYFGSPLDAKECCSKLMRLMIDVGPPRMKFQRWDDVVADAGVAADAIVAEVTADAANDVTAYVNDVLFPLRKRFRLRMMFPLRKRFCLGNDVATVEATWML</sequence>